<keyword evidence="11" id="KW-1185">Reference proteome</keyword>
<evidence type="ECO:0000256" key="4">
    <source>
        <dbReference type="ARBA" id="ARBA00022827"/>
    </source>
</evidence>
<dbReference type="InterPro" id="IPR046373">
    <property type="entry name" value="Acyl-CoA_Oxase/DH_mid-dom_sf"/>
</dbReference>
<dbReference type="Pfam" id="PF00441">
    <property type="entry name" value="Acyl-CoA_dh_1"/>
    <property type="match status" value="1"/>
</dbReference>
<feature type="domain" description="Acyl-CoA dehydrogenase/oxidase C-terminal" evidence="7">
    <location>
        <begin position="235"/>
        <end position="388"/>
    </location>
</feature>
<evidence type="ECO:0000259" key="7">
    <source>
        <dbReference type="Pfam" id="PF00441"/>
    </source>
</evidence>
<keyword evidence="3 6" id="KW-0285">Flavoprotein</keyword>
<comment type="cofactor">
    <cofactor evidence="1 6">
        <name>FAD</name>
        <dbReference type="ChEBI" id="CHEBI:57692"/>
    </cofactor>
</comment>
<dbReference type="SUPFAM" id="SSF47203">
    <property type="entry name" value="Acyl-CoA dehydrogenase C-terminal domain-like"/>
    <property type="match status" value="1"/>
</dbReference>
<dbReference type="InterPro" id="IPR037069">
    <property type="entry name" value="AcylCoA_DH/ox_N_sf"/>
</dbReference>
<evidence type="ECO:0000256" key="6">
    <source>
        <dbReference type="RuleBase" id="RU362125"/>
    </source>
</evidence>
<dbReference type="InterPro" id="IPR006091">
    <property type="entry name" value="Acyl-CoA_Oxase/DH_mid-dom"/>
</dbReference>
<dbReference type="Gene3D" id="2.40.110.10">
    <property type="entry name" value="Butyryl-CoA Dehydrogenase, subunit A, domain 2"/>
    <property type="match status" value="1"/>
</dbReference>
<dbReference type="GO" id="GO:0016627">
    <property type="term" value="F:oxidoreductase activity, acting on the CH-CH group of donors"/>
    <property type="evidence" value="ECO:0007669"/>
    <property type="project" value="InterPro"/>
</dbReference>
<gene>
    <name evidence="10" type="ORF">DJ021_02515</name>
</gene>
<proteinExistence type="inferred from homology"/>
<dbReference type="Pfam" id="PF02770">
    <property type="entry name" value="Acyl-CoA_dh_M"/>
    <property type="match status" value="1"/>
</dbReference>
<comment type="similarity">
    <text evidence="2 6">Belongs to the acyl-CoA dehydrogenase family.</text>
</comment>
<dbReference type="Proteomes" id="UP000249842">
    <property type="component" value="Unassembled WGS sequence"/>
</dbReference>
<comment type="caution">
    <text evidence="10">The sequence shown here is derived from an EMBL/GenBank/DDBJ whole genome shotgun (WGS) entry which is preliminary data.</text>
</comment>
<evidence type="ECO:0000256" key="5">
    <source>
        <dbReference type="ARBA" id="ARBA00023002"/>
    </source>
</evidence>
<dbReference type="AlphaFoldDB" id="A0A328AUP9"/>
<reference evidence="11" key="1">
    <citation type="submission" date="2018-05" db="EMBL/GenBank/DDBJ databases">
        <authorList>
            <person name="Li X."/>
        </authorList>
    </citation>
    <scope>NUCLEOTIDE SEQUENCE [LARGE SCALE GENOMIC DNA]</scope>
    <source>
        <strain evidence="11">HKS-05</strain>
    </source>
</reference>
<evidence type="ECO:0000313" key="10">
    <source>
        <dbReference type="EMBL" id="RAK58753.1"/>
    </source>
</evidence>
<dbReference type="Gene3D" id="1.20.140.10">
    <property type="entry name" value="Butyryl-CoA Dehydrogenase, subunit A, domain 3"/>
    <property type="match status" value="1"/>
</dbReference>
<dbReference type="Gene3D" id="1.10.540.10">
    <property type="entry name" value="Acyl-CoA dehydrogenase/oxidase, N-terminal domain"/>
    <property type="match status" value="1"/>
</dbReference>
<sequence length="409" mass="44122">MDFNDTPEEAAYRAQVRTWLEANAPKRATGDDLEGGGDSMAASKAWQARKAAAGYAQITWPKEWGGQGGNPIQQVIFNQEEAKHPIPPNPFQIGLGMCVPTVATFADDDTKARFVGPALRGEEIWCQLFSEPSGGSDVAASRTRAVRAPDGSGDWLISGQKVWTTGAQFSDFGIVICRTNPDAPKHKGLTMFWVDMHDPGIEVKPIHQMSGGSGFNEVFFTDVRVKDSQRLGAIDDGWKVSLVTLMNERLAVGGASGAGWAQFMEAARNLPGLDGAPALKDQALREKLADWYVQAEGLKHTRNRTMTALSRGQTPGPESSIGKIISAVQMQELAHAAVEMLDQYGIINDPALAPLHGAFQSSLMFAPGLRIAGGTDEILKNIIAERVLGLPGDIRVDKDVPFKDMPTGR</sequence>
<dbReference type="PANTHER" id="PTHR43292">
    <property type="entry name" value="ACYL-COA DEHYDROGENASE"/>
    <property type="match status" value="1"/>
</dbReference>
<keyword evidence="5 6" id="KW-0560">Oxidoreductase</keyword>
<dbReference type="FunFam" id="2.40.110.10:FF:000011">
    <property type="entry name" value="Acyl-CoA dehydrogenase FadE34"/>
    <property type="match status" value="1"/>
</dbReference>
<evidence type="ECO:0000259" key="8">
    <source>
        <dbReference type="Pfam" id="PF02770"/>
    </source>
</evidence>
<dbReference type="GO" id="GO:0050660">
    <property type="term" value="F:flavin adenine dinucleotide binding"/>
    <property type="evidence" value="ECO:0007669"/>
    <property type="project" value="InterPro"/>
</dbReference>
<dbReference type="OrthoDB" id="9775090at2"/>
<dbReference type="InterPro" id="IPR009100">
    <property type="entry name" value="AcylCoA_DH/oxidase_NM_dom_sf"/>
</dbReference>
<dbReference type="GO" id="GO:0005886">
    <property type="term" value="C:plasma membrane"/>
    <property type="evidence" value="ECO:0007669"/>
    <property type="project" value="TreeGrafter"/>
</dbReference>
<evidence type="ECO:0000256" key="1">
    <source>
        <dbReference type="ARBA" id="ARBA00001974"/>
    </source>
</evidence>
<protein>
    <submittedName>
        <fullName evidence="10">Acyl-CoA dehydrogenase</fullName>
    </submittedName>
</protein>
<dbReference type="RefSeq" id="WP_111456046.1">
    <property type="nucleotide sequence ID" value="NZ_QFYP01000001.1"/>
</dbReference>
<dbReference type="PANTHER" id="PTHR43292:SF4">
    <property type="entry name" value="ACYL-COA DEHYDROGENASE FADE34"/>
    <property type="match status" value="1"/>
</dbReference>
<keyword evidence="4 6" id="KW-0274">FAD</keyword>
<evidence type="ECO:0000256" key="2">
    <source>
        <dbReference type="ARBA" id="ARBA00009347"/>
    </source>
</evidence>
<dbReference type="InterPro" id="IPR036250">
    <property type="entry name" value="AcylCo_DH-like_C"/>
</dbReference>
<name>A0A328AUP9_9CAUL</name>
<feature type="domain" description="Acyl-CoA oxidase/dehydrogenase middle" evidence="8">
    <location>
        <begin position="126"/>
        <end position="223"/>
    </location>
</feature>
<dbReference type="EMBL" id="QFYP01000001">
    <property type="protein sequence ID" value="RAK58753.1"/>
    <property type="molecule type" value="Genomic_DNA"/>
</dbReference>
<dbReference type="InterPro" id="IPR013786">
    <property type="entry name" value="AcylCoA_DH/ox_N"/>
</dbReference>
<dbReference type="InterPro" id="IPR009075">
    <property type="entry name" value="AcylCo_DH/oxidase_C"/>
</dbReference>
<evidence type="ECO:0000313" key="11">
    <source>
        <dbReference type="Proteomes" id="UP000249842"/>
    </source>
</evidence>
<dbReference type="SUPFAM" id="SSF56645">
    <property type="entry name" value="Acyl-CoA dehydrogenase NM domain-like"/>
    <property type="match status" value="1"/>
</dbReference>
<organism evidence="10 11">
    <name type="scientific">Phenylobacterium hankyongense</name>
    <dbReference type="NCBI Taxonomy" id="1813876"/>
    <lineage>
        <taxon>Bacteria</taxon>
        <taxon>Pseudomonadati</taxon>
        <taxon>Pseudomonadota</taxon>
        <taxon>Alphaproteobacteria</taxon>
        <taxon>Caulobacterales</taxon>
        <taxon>Caulobacteraceae</taxon>
        <taxon>Phenylobacterium</taxon>
    </lineage>
</organism>
<accession>A0A328AUP9</accession>
<dbReference type="InterPro" id="IPR052161">
    <property type="entry name" value="Mycobact_Acyl-CoA_DH"/>
</dbReference>
<feature type="domain" description="Acyl-CoA dehydrogenase/oxidase N-terminal" evidence="9">
    <location>
        <begin position="6"/>
        <end position="122"/>
    </location>
</feature>
<evidence type="ECO:0000259" key="9">
    <source>
        <dbReference type="Pfam" id="PF02771"/>
    </source>
</evidence>
<evidence type="ECO:0000256" key="3">
    <source>
        <dbReference type="ARBA" id="ARBA00022630"/>
    </source>
</evidence>
<dbReference type="Pfam" id="PF02771">
    <property type="entry name" value="Acyl-CoA_dh_N"/>
    <property type="match status" value="1"/>
</dbReference>